<dbReference type="EMBL" id="ML978125">
    <property type="protein sequence ID" value="KAF2099243.1"/>
    <property type="molecule type" value="Genomic_DNA"/>
</dbReference>
<reference evidence="8" key="1">
    <citation type="journal article" date="2020" name="Stud. Mycol.">
        <title>101 Dothideomycetes genomes: a test case for predicting lifestyles and emergence of pathogens.</title>
        <authorList>
            <person name="Haridas S."/>
            <person name="Albert R."/>
            <person name="Binder M."/>
            <person name="Bloem J."/>
            <person name="Labutti K."/>
            <person name="Salamov A."/>
            <person name="Andreopoulos B."/>
            <person name="Baker S."/>
            <person name="Barry K."/>
            <person name="Bills G."/>
            <person name="Bluhm B."/>
            <person name="Cannon C."/>
            <person name="Castanera R."/>
            <person name="Culley D."/>
            <person name="Daum C."/>
            <person name="Ezra D."/>
            <person name="Gonzalez J."/>
            <person name="Henrissat B."/>
            <person name="Kuo A."/>
            <person name="Liang C."/>
            <person name="Lipzen A."/>
            <person name="Lutzoni F."/>
            <person name="Magnuson J."/>
            <person name="Mondo S."/>
            <person name="Nolan M."/>
            <person name="Ohm R."/>
            <person name="Pangilinan J."/>
            <person name="Park H.-J."/>
            <person name="Ramirez L."/>
            <person name="Alfaro M."/>
            <person name="Sun H."/>
            <person name="Tritt A."/>
            <person name="Yoshinaga Y."/>
            <person name="Zwiers L.-H."/>
            <person name="Turgeon B."/>
            <person name="Goodwin S."/>
            <person name="Spatafora J."/>
            <person name="Crous P."/>
            <person name="Grigoriev I."/>
        </authorList>
    </citation>
    <scope>NUCLEOTIDE SEQUENCE</scope>
    <source>
        <strain evidence="8">CBS 133067</strain>
    </source>
</reference>
<feature type="region of interest" description="Disordered" evidence="6">
    <location>
        <begin position="40"/>
        <end position="173"/>
    </location>
</feature>
<feature type="active site" description="Glycyl thioester intermediate" evidence="5">
    <location>
        <position position="946"/>
    </location>
</feature>
<dbReference type="Gene3D" id="3.30.2410.10">
    <property type="entry name" value="Hect, E3 ligase catalytic domain"/>
    <property type="match status" value="1"/>
</dbReference>
<dbReference type="GO" id="GO:0000209">
    <property type="term" value="P:protein polyubiquitination"/>
    <property type="evidence" value="ECO:0007669"/>
    <property type="project" value="InterPro"/>
</dbReference>
<dbReference type="CDD" id="cd00078">
    <property type="entry name" value="HECTc"/>
    <property type="match status" value="1"/>
</dbReference>
<evidence type="ECO:0000256" key="1">
    <source>
        <dbReference type="ARBA" id="ARBA00000885"/>
    </source>
</evidence>
<dbReference type="Gene3D" id="3.30.2160.10">
    <property type="entry name" value="Hect, E3 ligase catalytic domain"/>
    <property type="match status" value="1"/>
</dbReference>
<dbReference type="Proteomes" id="UP000799772">
    <property type="component" value="Unassembled WGS sequence"/>
</dbReference>
<feature type="non-terminal residue" evidence="8">
    <location>
        <position position="978"/>
    </location>
</feature>
<evidence type="ECO:0000256" key="4">
    <source>
        <dbReference type="ARBA" id="ARBA00022786"/>
    </source>
</evidence>
<dbReference type="AlphaFoldDB" id="A0A9P4IFV1"/>
<dbReference type="Pfam" id="PF00632">
    <property type="entry name" value="HECT"/>
    <property type="match status" value="1"/>
</dbReference>
<gene>
    <name evidence="8" type="ORF">NA57DRAFT_21925</name>
</gene>
<sequence length="978" mass="110072">GKAQDPQFETGNCMSCGSKVRWPKSLSHYRCTVCQCVNDLKPRSEQEDDKNETAATMERTGAEKEMLVPARLSPEAISREKRSVKEPLRHSRNSESQKNHDRPVSLTASPRRNDRSIPSLVPQPPSRRPPPPPSPEVHAASRNSSPALHMDELGDRPSDRHVEEMKSQKDRNQDLLRTSFLPLEVYLRSSFGNLECLNTQFSTARPIPAGRTRSESSVAVLVPRQVHDQGLSFGLSEVNGKTLRVGDVAENAALWMGGGDESKAQQQQKALTTRRRSRSAKFVSRRSPHIDWEALQQWYDAVLNVVDRWQTQHGAKDANGQGDHEDEAGLAAACTHVHHLLLKITENLLKRPGRPLNEPQHLRFLLLIIANPLLHDKQDGTHTQAFKHSNIVKRTLGLLAHAPEAARNYLHTWFANLPLEQHAESLSLCERYLNYRLSRCRSVLEAGALDGVSRSPESGGYAGDHGRLSMVSQMPSTRALEGDQALLPEHVELPKQADFSSDTGSVSAAICIGIFWAANLCRPPPLRQPTSSWYNLILDSFGEAALIEDFRAWESRKQKFTFCSFPFLLSMSAKIRILAFDANRQQTDEARKAWFQQFTTNHAVQSNLHIHVRRDCLAADTLNEIRAVTGATQSQNELKKGLRVHFEGEDGVDAGGLRKEFFILLMRELLDPNHGLVEYDEDSNYCYFNPNTLEDTEQFFLLGTLVGLAIYNSTILDIPFPPFLFKKLLLSASSSSPIPHDAYDFTLDDLAQFRPALARGLQQLLDFDGDVESVFCRTFVVEIDRYGKKESFPLVHNMPDTLVTNANRTDFVRLLVNFCIHDSVARQFDPFKRGFFAVCGGNALSLFQPEELELLVRGSDNPLDVDTLMAVAVYEGWHVEEPAQQVDVLVWFWQFFRSLARAEQRKLLGFITGSDRVPALGETSLVIRLQCVGEEDSEHLPVARTCFNMIQLYSYSSEEKLRTKLWTAVTESAGFLLK</sequence>
<evidence type="ECO:0000313" key="8">
    <source>
        <dbReference type="EMBL" id="KAF2099243.1"/>
    </source>
</evidence>
<dbReference type="OrthoDB" id="8068875at2759"/>
<dbReference type="EC" id="2.3.2.26" evidence="2"/>
<feature type="compositionally biased region" description="Basic and acidic residues" evidence="6">
    <location>
        <begin position="149"/>
        <end position="173"/>
    </location>
</feature>
<feature type="non-terminal residue" evidence="8">
    <location>
        <position position="1"/>
    </location>
</feature>
<evidence type="ECO:0000259" key="7">
    <source>
        <dbReference type="PROSITE" id="PS50237"/>
    </source>
</evidence>
<keyword evidence="9" id="KW-1185">Reference proteome</keyword>
<feature type="compositionally biased region" description="Basic and acidic residues" evidence="6">
    <location>
        <begin position="77"/>
        <end position="103"/>
    </location>
</feature>
<keyword evidence="4 5" id="KW-0833">Ubl conjugation pathway</keyword>
<protein>
    <recommendedName>
        <fullName evidence="2">HECT-type E3 ubiquitin transferase</fullName>
        <ecNumber evidence="2">2.3.2.26</ecNumber>
    </recommendedName>
</protein>
<dbReference type="SMART" id="SM00119">
    <property type="entry name" value="HECTc"/>
    <property type="match status" value="1"/>
</dbReference>
<comment type="catalytic activity">
    <reaction evidence="1">
        <text>S-ubiquitinyl-[E2 ubiquitin-conjugating enzyme]-L-cysteine + [acceptor protein]-L-lysine = [E2 ubiquitin-conjugating enzyme]-L-cysteine + N(6)-ubiquitinyl-[acceptor protein]-L-lysine.</text>
        <dbReference type="EC" id="2.3.2.26"/>
    </reaction>
</comment>
<dbReference type="PANTHER" id="PTHR45700">
    <property type="entry name" value="UBIQUITIN-PROTEIN LIGASE E3C"/>
    <property type="match status" value="1"/>
</dbReference>
<accession>A0A9P4IFV1</accession>
<dbReference type="InterPro" id="IPR000569">
    <property type="entry name" value="HECT_dom"/>
</dbReference>
<evidence type="ECO:0000256" key="6">
    <source>
        <dbReference type="SAM" id="MobiDB-lite"/>
    </source>
</evidence>
<comment type="caution">
    <text evidence="8">The sequence shown here is derived from an EMBL/GenBank/DDBJ whole genome shotgun (WGS) entry which is preliminary data.</text>
</comment>
<dbReference type="InterPro" id="IPR035983">
    <property type="entry name" value="Hect_E3_ubiquitin_ligase"/>
</dbReference>
<feature type="compositionally biased region" description="Pro residues" evidence="6">
    <location>
        <begin position="121"/>
        <end position="135"/>
    </location>
</feature>
<name>A0A9P4IFV1_9PEZI</name>
<dbReference type="GO" id="GO:0061630">
    <property type="term" value="F:ubiquitin protein ligase activity"/>
    <property type="evidence" value="ECO:0007669"/>
    <property type="project" value="UniProtKB-EC"/>
</dbReference>
<organism evidence="8 9">
    <name type="scientific">Rhizodiscina lignyota</name>
    <dbReference type="NCBI Taxonomy" id="1504668"/>
    <lineage>
        <taxon>Eukaryota</taxon>
        <taxon>Fungi</taxon>
        <taxon>Dikarya</taxon>
        <taxon>Ascomycota</taxon>
        <taxon>Pezizomycotina</taxon>
        <taxon>Dothideomycetes</taxon>
        <taxon>Pleosporomycetidae</taxon>
        <taxon>Aulographales</taxon>
        <taxon>Rhizodiscinaceae</taxon>
        <taxon>Rhizodiscina</taxon>
    </lineage>
</organism>
<dbReference type="InterPro" id="IPR044611">
    <property type="entry name" value="E3A/B/C-like"/>
</dbReference>
<evidence type="ECO:0000256" key="3">
    <source>
        <dbReference type="ARBA" id="ARBA00022679"/>
    </source>
</evidence>
<dbReference type="SUPFAM" id="SSF56204">
    <property type="entry name" value="Hect, E3 ligase catalytic domain"/>
    <property type="match status" value="1"/>
</dbReference>
<dbReference type="PROSITE" id="PS50237">
    <property type="entry name" value="HECT"/>
    <property type="match status" value="1"/>
</dbReference>
<proteinExistence type="predicted"/>
<evidence type="ECO:0000256" key="5">
    <source>
        <dbReference type="PROSITE-ProRule" id="PRU00104"/>
    </source>
</evidence>
<evidence type="ECO:0000256" key="2">
    <source>
        <dbReference type="ARBA" id="ARBA00012485"/>
    </source>
</evidence>
<dbReference type="PANTHER" id="PTHR45700:SF8">
    <property type="entry name" value="HECT-TYPE E3 UBIQUITIN TRANSFERASE"/>
    <property type="match status" value="1"/>
</dbReference>
<keyword evidence="3" id="KW-0808">Transferase</keyword>
<evidence type="ECO:0000313" key="9">
    <source>
        <dbReference type="Proteomes" id="UP000799772"/>
    </source>
</evidence>
<feature type="domain" description="HECT" evidence="7">
    <location>
        <begin position="634"/>
        <end position="978"/>
    </location>
</feature>
<dbReference type="Gene3D" id="3.90.1750.10">
    <property type="entry name" value="Hect, E3 ligase catalytic domains"/>
    <property type="match status" value="1"/>
</dbReference>